<dbReference type="InterPro" id="IPR003593">
    <property type="entry name" value="AAA+_ATPase"/>
</dbReference>
<keyword evidence="1" id="KW-0813">Transport</keyword>
<dbReference type="CDD" id="cd03214">
    <property type="entry name" value="ABC_Iron-Siderophores_B12_Hemin"/>
    <property type="match status" value="1"/>
</dbReference>
<dbReference type="Pfam" id="PF00005">
    <property type="entry name" value="ABC_tran"/>
    <property type="match status" value="1"/>
</dbReference>
<dbReference type="InterPro" id="IPR027417">
    <property type="entry name" value="P-loop_NTPase"/>
</dbReference>
<evidence type="ECO:0000259" key="4">
    <source>
        <dbReference type="PROSITE" id="PS50893"/>
    </source>
</evidence>
<dbReference type="GO" id="GO:0005524">
    <property type="term" value="F:ATP binding"/>
    <property type="evidence" value="ECO:0007669"/>
    <property type="project" value="UniProtKB-KW"/>
</dbReference>
<organism evidence="5 6">
    <name type="scientific">Paenibacillus zeisoli</name>
    <dbReference type="NCBI Taxonomy" id="2496267"/>
    <lineage>
        <taxon>Bacteria</taxon>
        <taxon>Bacillati</taxon>
        <taxon>Bacillota</taxon>
        <taxon>Bacilli</taxon>
        <taxon>Bacillales</taxon>
        <taxon>Paenibacillaceae</taxon>
        <taxon>Paenibacillus</taxon>
    </lineage>
</organism>
<dbReference type="InterPro" id="IPR017871">
    <property type="entry name" value="ABC_transporter-like_CS"/>
</dbReference>
<comment type="caution">
    <text evidence="5">The sequence shown here is derived from an EMBL/GenBank/DDBJ whole genome shotgun (WGS) entry which is preliminary data.</text>
</comment>
<dbReference type="PANTHER" id="PTHR42794:SF2">
    <property type="entry name" value="ABC TRANSPORTER ATP-BINDING PROTEIN"/>
    <property type="match status" value="1"/>
</dbReference>
<dbReference type="PROSITE" id="PS50893">
    <property type="entry name" value="ABC_TRANSPORTER_2"/>
    <property type="match status" value="1"/>
</dbReference>
<dbReference type="SMART" id="SM00382">
    <property type="entry name" value="AAA"/>
    <property type="match status" value="1"/>
</dbReference>
<evidence type="ECO:0000313" key="6">
    <source>
        <dbReference type="Proteomes" id="UP000272464"/>
    </source>
</evidence>
<sequence>MSRIELRAVTKQIGQKTVLRDVNLKIEQGQFVGIIGPNGSGKTTLLHTISGVEQIESGEINIDDRAVSSYRRRELARKLAVLQQDGIPNIAYPVEDVIEMGRFPFLDWLGRDHSPDIREVMDRIMTRLDLTSLAGRPVDELSGGQRQRVALGKVMAQQPQVLLLDEPTTYLDIRYQLQFMELVSEWQKDENLTVVAVMHDLNLASMYCDRLVVLQEGRIAAEGTPHEILTPDTLHSVFEVRSALAEHPDSGVPQIMLRRKEQL</sequence>
<accession>A0A433X2X2</accession>
<reference evidence="5 6" key="1">
    <citation type="submission" date="2018-12" db="EMBL/GenBank/DDBJ databases">
        <authorList>
            <person name="Sun L."/>
            <person name="Chen Z."/>
        </authorList>
    </citation>
    <scope>NUCLEOTIDE SEQUENCE [LARGE SCALE GENOMIC DNA]</scope>
    <source>
        <strain evidence="5 6">3-5-3</strain>
    </source>
</reference>
<dbReference type="RefSeq" id="WP_127200553.1">
    <property type="nucleotide sequence ID" value="NZ_RZNX01000010.1"/>
</dbReference>
<protein>
    <submittedName>
        <fullName evidence="5">ABC transporter ATP-binding protein</fullName>
    </submittedName>
</protein>
<dbReference type="FunFam" id="3.40.50.300:FF:000134">
    <property type="entry name" value="Iron-enterobactin ABC transporter ATP-binding protein"/>
    <property type="match status" value="1"/>
</dbReference>
<dbReference type="EMBL" id="RZNX01000010">
    <property type="protein sequence ID" value="RUT28414.1"/>
    <property type="molecule type" value="Genomic_DNA"/>
</dbReference>
<dbReference type="InterPro" id="IPR003439">
    <property type="entry name" value="ABC_transporter-like_ATP-bd"/>
</dbReference>
<dbReference type="Proteomes" id="UP000272464">
    <property type="component" value="Unassembled WGS sequence"/>
</dbReference>
<dbReference type="SUPFAM" id="SSF52540">
    <property type="entry name" value="P-loop containing nucleoside triphosphate hydrolases"/>
    <property type="match status" value="1"/>
</dbReference>
<keyword evidence="6" id="KW-1185">Reference proteome</keyword>
<dbReference type="GO" id="GO:0016887">
    <property type="term" value="F:ATP hydrolysis activity"/>
    <property type="evidence" value="ECO:0007669"/>
    <property type="project" value="InterPro"/>
</dbReference>
<gene>
    <name evidence="5" type="ORF">EJP77_17515</name>
</gene>
<keyword evidence="3 5" id="KW-0067">ATP-binding</keyword>
<dbReference type="Gene3D" id="3.40.50.300">
    <property type="entry name" value="P-loop containing nucleotide triphosphate hydrolases"/>
    <property type="match status" value="1"/>
</dbReference>
<dbReference type="OrthoDB" id="9787851at2"/>
<name>A0A433X2X2_9BACL</name>
<dbReference type="PANTHER" id="PTHR42794">
    <property type="entry name" value="HEMIN IMPORT ATP-BINDING PROTEIN HMUV"/>
    <property type="match status" value="1"/>
</dbReference>
<feature type="domain" description="ABC transporter" evidence="4">
    <location>
        <begin position="4"/>
        <end position="241"/>
    </location>
</feature>
<evidence type="ECO:0000256" key="1">
    <source>
        <dbReference type="ARBA" id="ARBA00022448"/>
    </source>
</evidence>
<evidence type="ECO:0000256" key="2">
    <source>
        <dbReference type="ARBA" id="ARBA00022741"/>
    </source>
</evidence>
<evidence type="ECO:0000313" key="5">
    <source>
        <dbReference type="EMBL" id="RUT28414.1"/>
    </source>
</evidence>
<proteinExistence type="predicted"/>
<keyword evidence="2" id="KW-0547">Nucleotide-binding</keyword>
<dbReference type="AlphaFoldDB" id="A0A433X2X2"/>
<evidence type="ECO:0000256" key="3">
    <source>
        <dbReference type="ARBA" id="ARBA00022840"/>
    </source>
</evidence>
<dbReference type="PROSITE" id="PS00211">
    <property type="entry name" value="ABC_TRANSPORTER_1"/>
    <property type="match status" value="1"/>
</dbReference>